<dbReference type="InterPro" id="IPR036259">
    <property type="entry name" value="MFS_trans_sf"/>
</dbReference>
<dbReference type="GO" id="GO:0005886">
    <property type="term" value="C:plasma membrane"/>
    <property type="evidence" value="ECO:0007669"/>
    <property type="project" value="UniProtKB-ARBA"/>
</dbReference>
<dbReference type="AlphaFoldDB" id="A0A7J6HF69"/>
<evidence type="ECO:0000313" key="13">
    <source>
        <dbReference type="Proteomes" id="UP000525078"/>
    </source>
</evidence>
<dbReference type="PANTHER" id="PTHR48020">
    <property type="entry name" value="PROTON MYO-INOSITOL COTRANSPORTER"/>
    <property type="match status" value="1"/>
</dbReference>
<evidence type="ECO:0000313" key="12">
    <source>
        <dbReference type="EMBL" id="KAF4393020.1"/>
    </source>
</evidence>
<dbReference type="EMBL" id="JAATIP010000041">
    <property type="protein sequence ID" value="KAF4386565.1"/>
    <property type="molecule type" value="Genomic_DNA"/>
</dbReference>
<feature type="transmembrane region" description="Helical" evidence="9">
    <location>
        <begin position="491"/>
        <end position="514"/>
    </location>
</feature>
<dbReference type="Pfam" id="PF00083">
    <property type="entry name" value="Sugar_tr"/>
    <property type="match status" value="2"/>
</dbReference>
<dbReference type="NCBIfam" id="TIGR00879">
    <property type="entry name" value="SP"/>
    <property type="match status" value="1"/>
</dbReference>
<dbReference type="PROSITE" id="PS50850">
    <property type="entry name" value="MFS"/>
    <property type="match status" value="1"/>
</dbReference>
<keyword evidence="6 9" id="KW-1133">Transmembrane helix</keyword>
<proteinExistence type="inferred from homology"/>
<feature type="transmembrane region" description="Helical" evidence="9">
    <location>
        <begin position="66"/>
        <end position="86"/>
    </location>
</feature>
<sequence length="585" mass="63241">MEGGYHKADKTEFSECWKISWRTPYIMRLSLTAGIGGLLFGYDTGVISGALLYIREEFVEVDKKAWLQETIVSMAVAGAILGAAVGGWISDCFGRKKVLLLADIVFFGGAIVMAVAPAPWVLIIGRIFVGLGVGMASMAAPLYISESSPTRIRGALVSSNALLITGGQFLSYLINLAFTKVPGTWRWMLGIAGLPALIQFVLMLSLPESPRWLFRQNKIDEAKSILEKIFPADEVENEMKALKDSVEAEKAIEGELGDGFLPKLKSALRSKVVRRALLAGITVQLIQQFVGINTVLYYSPTIVQFAGFASRQTALALSLVTSGLNFVGSIISMGFVDKYGRRKFMLVSLVGIIACLVALGVVFFQAAATAPAVSNLETMHFGGNTTCPAYLSAPKSQPWNCMSCLKAPDCAFCASSSGNGLHPGACLAVSNDIRSTCRMEKRTWYTEGCPSKFGFLAVAFLGLYIICYSPGMGSVPWLVNSEIYPLKYRGIGGGIAAVCNWSANLLVSETFLTLTNALGSAWTFILFAGLSFIGFIAIYFVVPETKGLSFEEVEKMLEKGFKPKGIYFKGIKDETNEENVSPSSV</sequence>
<feature type="transmembrane region" description="Helical" evidence="9">
    <location>
        <begin position="123"/>
        <end position="144"/>
    </location>
</feature>
<dbReference type="FunFam" id="1.20.1250.20:FF:000137">
    <property type="entry name" value="Probable inositol transporter 2"/>
    <property type="match status" value="1"/>
</dbReference>
<evidence type="ECO:0000256" key="7">
    <source>
        <dbReference type="ARBA" id="ARBA00023136"/>
    </source>
</evidence>
<dbReference type="Proteomes" id="UP000525078">
    <property type="component" value="Unassembled WGS sequence"/>
</dbReference>
<protein>
    <recommendedName>
        <fullName evidence="10">Major facilitator superfamily (MFS) profile domain-containing protein</fullName>
    </recommendedName>
</protein>
<keyword evidence="4 9" id="KW-0812">Transmembrane</keyword>
<dbReference type="PRINTS" id="PR00171">
    <property type="entry name" value="SUGRTRNSPORT"/>
</dbReference>
<dbReference type="PROSITE" id="PS00217">
    <property type="entry name" value="SUGAR_TRANSPORT_2"/>
    <property type="match status" value="1"/>
</dbReference>
<comment type="subcellular location">
    <subcellularLocation>
        <location evidence="1">Membrane</location>
        <topology evidence="1">Multi-pass membrane protein</topology>
    </subcellularLocation>
</comment>
<evidence type="ECO:0000313" key="14">
    <source>
        <dbReference type="Proteomes" id="UP000583929"/>
    </source>
</evidence>
<dbReference type="PANTHER" id="PTHR48020:SF24">
    <property type="entry name" value="INOSITOL TRANSPORTER 4"/>
    <property type="match status" value="1"/>
</dbReference>
<evidence type="ECO:0000256" key="6">
    <source>
        <dbReference type="ARBA" id="ARBA00022989"/>
    </source>
</evidence>
<dbReference type="PROSITE" id="PS00216">
    <property type="entry name" value="SUGAR_TRANSPORT_1"/>
    <property type="match status" value="2"/>
</dbReference>
<feature type="transmembrane region" description="Helical" evidence="9">
    <location>
        <begin position="184"/>
        <end position="206"/>
    </location>
</feature>
<feature type="domain" description="Major facilitator superfamily (MFS) profile" evidence="10">
    <location>
        <begin position="29"/>
        <end position="546"/>
    </location>
</feature>
<feature type="transmembrane region" description="Helical" evidence="9">
    <location>
        <begin position="344"/>
        <end position="368"/>
    </location>
</feature>
<accession>A0A7J6HF69</accession>
<feature type="transmembrane region" description="Helical" evidence="9">
    <location>
        <begin position="520"/>
        <end position="542"/>
    </location>
</feature>
<dbReference type="FunFam" id="1.20.1250.20:FF:000121">
    <property type="entry name" value="Probable inositol transporter 2"/>
    <property type="match status" value="1"/>
</dbReference>
<keyword evidence="7 9" id="KW-0472">Membrane</keyword>
<evidence type="ECO:0000256" key="2">
    <source>
        <dbReference type="ARBA" id="ARBA00010992"/>
    </source>
</evidence>
<name>A0A7J6HF69_CANSA</name>
<feature type="transmembrane region" description="Helical" evidence="9">
    <location>
        <begin position="98"/>
        <end position="117"/>
    </location>
</feature>
<feature type="transmembrane region" description="Helical" evidence="9">
    <location>
        <begin position="276"/>
        <end position="298"/>
    </location>
</feature>
<dbReference type="InterPro" id="IPR003663">
    <property type="entry name" value="Sugar/inositol_transpt"/>
</dbReference>
<dbReference type="InterPro" id="IPR005828">
    <property type="entry name" value="MFS_sugar_transport-like"/>
</dbReference>
<reference evidence="13 14" key="1">
    <citation type="journal article" date="2020" name="bioRxiv">
        <title>Sequence and annotation of 42 cannabis genomes reveals extensive copy number variation in cannabinoid synthesis and pathogen resistance genes.</title>
        <authorList>
            <person name="Mckernan K.J."/>
            <person name="Helbert Y."/>
            <person name="Kane L.T."/>
            <person name="Ebling H."/>
            <person name="Zhang L."/>
            <person name="Liu B."/>
            <person name="Eaton Z."/>
            <person name="Mclaughlin S."/>
            <person name="Kingan S."/>
            <person name="Baybayan P."/>
            <person name="Concepcion G."/>
            <person name="Jordan M."/>
            <person name="Riva A."/>
            <person name="Barbazuk W."/>
            <person name="Harkins T."/>
        </authorList>
    </citation>
    <scope>NUCLEOTIDE SEQUENCE [LARGE SCALE GENOMIC DNA]</scope>
    <source>
        <strain evidence="13 14">cv. Jamaican Lion 4</strain>
        <strain evidence="12">Father</strain>
        <strain evidence="11">Mother</strain>
        <tissue evidence="12">Leaf</tissue>
    </source>
</reference>
<evidence type="ECO:0000313" key="11">
    <source>
        <dbReference type="EMBL" id="KAF4386565.1"/>
    </source>
</evidence>
<feature type="transmembrane region" description="Helical" evidence="9">
    <location>
        <begin position="313"/>
        <end position="332"/>
    </location>
</feature>
<dbReference type="InterPro" id="IPR005829">
    <property type="entry name" value="Sugar_transporter_CS"/>
</dbReference>
<evidence type="ECO:0000256" key="4">
    <source>
        <dbReference type="ARBA" id="ARBA00022692"/>
    </source>
</evidence>
<keyword evidence="5" id="KW-0769">Symport</keyword>
<gene>
    <name evidence="11" type="ORF">F8388_006520</name>
    <name evidence="12" type="ORF">G4B88_012015</name>
</gene>
<evidence type="ECO:0000256" key="3">
    <source>
        <dbReference type="ARBA" id="ARBA00022448"/>
    </source>
</evidence>
<dbReference type="SUPFAM" id="SSF103473">
    <property type="entry name" value="MFS general substrate transporter"/>
    <property type="match status" value="1"/>
</dbReference>
<feature type="transmembrane region" description="Helical" evidence="9">
    <location>
        <begin position="29"/>
        <end position="54"/>
    </location>
</feature>
<keyword evidence="14" id="KW-1185">Reference proteome</keyword>
<evidence type="ECO:0000256" key="9">
    <source>
        <dbReference type="SAM" id="Phobius"/>
    </source>
</evidence>
<keyword evidence="3 8" id="KW-0813">Transport</keyword>
<dbReference type="EMBL" id="JAATIQ010000050">
    <property type="protein sequence ID" value="KAF4393020.1"/>
    <property type="molecule type" value="Genomic_DNA"/>
</dbReference>
<evidence type="ECO:0000256" key="8">
    <source>
        <dbReference type="RuleBase" id="RU003346"/>
    </source>
</evidence>
<dbReference type="GO" id="GO:0005366">
    <property type="term" value="F:myo-inositol:proton symporter activity"/>
    <property type="evidence" value="ECO:0007669"/>
    <property type="project" value="TreeGrafter"/>
</dbReference>
<feature type="transmembrane region" description="Helical" evidence="9">
    <location>
        <begin position="453"/>
        <end position="479"/>
    </location>
</feature>
<dbReference type="Gene3D" id="1.20.1250.20">
    <property type="entry name" value="MFS general substrate transporter like domains"/>
    <property type="match status" value="2"/>
</dbReference>
<comment type="caution">
    <text evidence="12">The sequence shown here is derived from an EMBL/GenBank/DDBJ whole genome shotgun (WGS) entry which is preliminary data.</text>
</comment>
<dbReference type="CDD" id="cd17360">
    <property type="entry name" value="MFS_HMIT_like"/>
    <property type="match status" value="1"/>
</dbReference>
<dbReference type="InterPro" id="IPR020846">
    <property type="entry name" value="MFS_dom"/>
</dbReference>
<evidence type="ECO:0000256" key="1">
    <source>
        <dbReference type="ARBA" id="ARBA00004141"/>
    </source>
</evidence>
<dbReference type="InterPro" id="IPR050814">
    <property type="entry name" value="Myo-inositol_Transporter"/>
</dbReference>
<evidence type="ECO:0000259" key="10">
    <source>
        <dbReference type="PROSITE" id="PS50850"/>
    </source>
</evidence>
<feature type="transmembrane region" description="Helical" evidence="9">
    <location>
        <begin position="156"/>
        <end position="178"/>
    </location>
</feature>
<organism evidence="12 14">
    <name type="scientific">Cannabis sativa</name>
    <name type="common">Hemp</name>
    <name type="synonym">Marijuana</name>
    <dbReference type="NCBI Taxonomy" id="3483"/>
    <lineage>
        <taxon>Eukaryota</taxon>
        <taxon>Viridiplantae</taxon>
        <taxon>Streptophyta</taxon>
        <taxon>Embryophyta</taxon>
        <taxon>Tracheophyta</taxon>
        <taxon>Spermatophyta</taxon>
        <taxon>Magnoliopsida</taxon>
        <taxon>eudicotyledons</taxon>
        <taxon>Gunneridae</taxon>
        <taxon>Pentapetalae</taxon>
        <taxon>rosids</taxon>
        <taxon>fabids</taxon>
        <taxon>Rosales</taxon>
        <taxon>Cannabaceae</taxon>
        <taxon>Cannabis</taxon>
    </lineage>
</organism>
<evidence type="ECO:0000256" key="5">
    <source>
        <dbReference type="ARBA" id="ARBA00022847"/>
    </source>
</evidence>
<comment type="similarity">
    <text evidence="2 8">Belongs to the major facilitator superfamily. Sugar transporter (TC 2.A.1.1) family.</text>
</comment>
<dbReference type="Proteomes" id="UP000583929">
    <property type="component" value="Unassembled WGS sequence"/>
</dbReference>